<feature type="chain" id="PRO_5005329500" evidence="1">
    <location>
        <begin position="19"/>
        <end position="132"/>
    </location>
</feature>
<evidence type="ECO:0000256" key="1">
    <source>
        <dbReference type="SAM" id="SignalP"/>
    </source>
</evidence>
<keyword evidence="2" id="KW-1185">Reference proteome</keyword>
<sequence length="132" mass="15163">MKLFVFITLLLIVNLTYQICDIKLVITRSENIPDNLYVQVERSDKKISKLIKLKSPTSRRRIKIKYHNCLEQKVRVTSLKTLKDEYTLVDRKEALIDGIGSITYKIEEDGKISIPQRRGIICMFGDCGNASG</sequence>
<reference evidence="3" key="2">
    <citation type="submission" date="2015-08" db="UniProtKB">
        <authorList>
            <consortium name="WormBaseParasite"/>
        </authorList>
    </citation>
    <scope>IDENTIFICATION</scope>
</reference>
<reference evidence="2" key="1">
    <citation type="submission" date="2014-07" db="EMBL/GenBank/DDBJ databases">
        <authorList>
            <person name="Martin A.A"/>
            <person name="De Silva N."/>
        </authorList>
    </citation>
    <scope>NUCLEOTIDE SEQUENCE</scope>
</reference>
<dbReference type="PANTHER" id="PTHR37427">
    <property type="entry name" value="PROTEIN CBG20963-RELATED"/>
    <property type="match status" value="1"/>
</dbReference>
<proteinExistence type="predicted"/>
<keyword evidence="1" id="KW-0732">Signal</keyword>
<name>A0A0K0FCY0_STRVS</name>
<protein>
    <submittedName>
        <fullName evidence="3">NTR domain-containing protein</fullName>
    </submittedName>
</protein>
<evidence type="ECO:0000313" key="2">
    <source>
        <dbReference type="Proteomes" id="UP000035680"/>
    </source>
</evidence>
<dbReference type="PANTHER" id="PTHR37427:SF2">
    <property type="entry name" value="SECRETED PROTEIN"/>
    <property type="match status" value="1"/>
</dbReference>
<dbReference type="Proteomes" id="UP000035680">
    <property type="component" value="Unassembled WGS sequence"/>
</dbReference>
<accession>A0A0K0FCY0</accession>
<evidence type="ECO:0000313" key="3">
    <source>
        <dbReference type="WBParaSite" id="SVE_0669800.1"/>
    </source>
</evidence>
<dbReference type="AlphaFoldDB" id="A0A0K0FCY0"/>
<organism evidence="2 3">
    <name type="scientific">Strongyloides venezuelensis</name>
    <name type="common">Threadworm</name>
    <dbReference type="NCBI Taxonomy" id="75913"/>
    <lineage>
        <taxon>Eukaryota</taxon>
        <taxon>Metazoa</taxon>
        <taxon>Ecdysozoa</taxon>
        <taxon>Nematoda</taxon>
        <taxon>Chromadorea</taxon>
        <taxon>Rhabditida</taxon>
        <taxon>Tylenchina</taxon>
        <taxon>Panagrolaimomorpha</taxon>
        <taxon>Strongyloidoidea</taxon>
        <taxon>Strongyloididae</taxon>
        <taxon>Strongyloides</taxon>
    </lineage>
</organism>
<feature type="signal peptide" evidence="1">
    <location>
        <begin position="1"/>
        <end position="18"/>
    </location>
</feature>
<dbReference type="WBParaSite" id="SVE_0669800.1">
    <property type="protein sequence ID" value="SVE_0669800.1"/>
    <property type="gene ID" value="SVE_0669800"/>
</dbReference>